<dbReference type="Proteomes" id="UP001271769">
    <property type="component" value="Unassembled WGS sequence"/>
</dbReference>
<dbReference type="SMART" id="SM00955">
    <property type="entry name" value="RNB"/>
    <property type="match status" value="1"/>
</dbReference>
<protein>
    <recommendedName>
        <fullName evidence="7">Ribonuclease R</fullName>
        <shortName evidence="7">RNase R</shortName>
        <ecNumber evidence="7">3.1.13.1</ecNumber>
    </recommendedName>
</protein>
<feature type="compositionally biased region" description="Basic residues" evidence="8">
    <location>
        <begin position="810"/>
        <end position="819"/>
    </location>
</feature>
<sequence>MTNSKPTGDKPSKPKPSRGPRKDARSARRDAAAEASGKGGKSKAVPFPTKEQVLDFIRTSPVPVGKREIARAFNLRGQDRIPLKSLLKELEKDGAVDRGKARRLAAPGALPEVAVIQIIGPDADGDIWARPIDFPEDDAEPQIIVIEDKKLDKPLAPGDRVLARLERKDSDVYEARPIRRLQARAERVVGVLEKGPHGTGRIVPTSKRIKTEFSVDAKDLGGARGGDIVIAEVEPAKRMGTPRARVVERIGRVGEAKAVSMISIAEHHIPFQFPVAAQEQAEAATAAPLGNRTDLRKIPLVTIDGDDARDFDDAVWAAPDDNADNPGGWRIMVAIADVSWYVRPDDALDRVARDRGNSVYFPDRVVPMLPEELSNGWCSLRPHEDRPVMAVEMTIDANGRKLRHHFLRGLMRSAARLTYEKAQAAMDGNPDDLTGPLLEPVIKPLYGAFHALLKAREERGTLELDLPERRVFINKDGQIEQIVPRARLDSHRLIEEFMIAANVAAAEALEKKRWPCMYRVHDQPDATRVEALREFLDSLGFNLARGQVLRPKHFTQLLVKAKDTPFAEMISSLILRSQAQAVYAPENLGHFGLALTRYAHFTSPIRRYADLLVHRALIGAYDFGEGALDRSATAEFAETAVHISGTERRAAAAERDAVDRYVAAFLADKIDGEFDGRISGVARFGLFINLKETGADGIIPISTLPNDFYDHDEGRHALVGRRSGRTFQLGQSVTVRLVSADALTGGITLELLSAEPLATSALTGGSDRDFRQTSSRQNAKKPGGKPKQGRPKNIRFGGDKGRVSGGNGKKPAKKAKKRR</sequence>
<dbReference type="InterPro" id="IPR001900">
    <property type="entry name" value="RNase_II/R"/>
</dbReference>
<feature type="compositionally biased region" description="Basic and acidic residues" evidence="8">
    <location>
        <begin position="20"/>
        <end position="32"/>
    </location>
</feature>
<dbReference type="PANTHER" id="PTHR23355:SF9">
    <property type="entry name" value="DIS3-LIKE EXONUCLEASE 2"/>
    <property type="match status" value="1"/>
</dbReference>
<dbReference type="Pfam" id="PF00575">
    <property type="entry name" value="S1"/>
    <property type="match status" value="1"/>
</dbReference>
<dbReference type="InterPro" id="IPR004476">
    <property type="entry name" value="RNase_II/RNase_R"/>
</dbReference>
<comment type="function">
    <text evidence="7">3'-5' exoribonuclease that releases 5'-nucleoside monophosphates and is involved in maturation of structured RNAs.</text>
</comment>
<gene>
    <name evidence="7 10" type="primary">rnr</name>
    <name evidence="10" type="ORF">SMD31_00865</name>
</gene>
<evidence type="ECO:0000256" key="1">
    <source>
        <dbReference type="ARBA" id="ARBA00001849"/>
    </source>
</evidence>
<keyword evidence="6 7" id="KW-0694">RNA-binding</keyword>
<organism evidence="10 11">
    <name type="scientific">Dongia rigui</name>
    <dbReference type="NCBI Taxonomy" id="940149"/>
    <lineage>
        <taxon>Bacteria</taxon>
        <taxon>Pseudomonadati</taxon>
        <taxon>Pseudomonadota</taxon>
        <taxon>Alphaproteobacteria</taxon>
        <taxon>Rhodospirillales</taxon>
        <taxon>Dongiaceae</taxon>
        <taxon>Dongia</taxon>
    </lineage>
</organism>
<evidence type="ECO:0000313" key="10">
    <source>
        <dbReference type="EMBL" id="MDY0870447.1"/>
    </source>
</evidence>
<feature type="region of interest" description="Disordered" evidence="8">
    <location>
        <begin position="1"/>
        <end position="47"/>
    </location>
</feature>
<dbReference type="RefSeq" id="WP_320498682.1">
    <property type="nucleotide sequence ID" value="NZ_JAXCLX010000001.1"/>
</dbReference>
<evidence type="ECO:0000256" key="6">
    <source>
        <dbReference type="ARBA" id="ARBA00022884"/>
    </source>
</evidence>
<dbReference type="InterPro" id="IPR040476">
    <property type="entry name" value="CSD2"/>
</dbReference>
<evidence type="ECO:0000256" key="4">
    <source>
        <dbReference type="ARBA" id="ARBA00022801"/>
    </source>
</evidence>
<dbReference type="Gene3D" id="2.40.50.140">
    <property type="entry name" value="Nucleic acid-binding proteins"/>
    <property type="match status" value="1"/>
</dbReference>
<evidence type="ECO:0000256" key="3">
    <source>
        <dbReference type="ARBA" id="ARBA00022722"/>
    </source>
</evidence>
<dbReference type="SUPFAM" id="SSF50249">
    <property type="entry name" value="Nucleic acid-binding proteins"/>
    <property type="match status" value="2"/>
</dbReference>
<proteinExistence type="inferred from homology"/>
<dbReference type="InterPro" id="IPR022966">
    <property type="entry name" value="RNase_II/R_CS"/>
</dbReference>
<dbReference type="Pfam" id="PF17876">
    <property type="entry name" value="CSD2"/>
    <property type="match status" value="1"/>
</dbReference>
<dbReference type="InterPro" id="IPR050180">
    <property type="entry name" value="RNR_Ribonuclease"/>
</dbReference>
<dbReference type="CDD" id="cd04471">
    <property type="entry name" value="S1_RNase_R"/>
    <property type="match status" value="1"/>
</dbReference>
<dbReference type="Pfam" id="PF00773">
    <property type="entry name" value="RNB"/>
    <property type="match status" value="1"/>
</dbReference>
<dbReference type="InterPro" id="IPR011805">
    <property type="entry name" value="RNase_R"/>
</dbReference>
<keyword evidence="11" id="KW-1185">Reference proteome</keyword>
<evidence type="ECO:0000256" key="2">
    <source>
        <dbReference type="ARBA" id="ARBA00022490"/>
    </source>
</evidence>
<feature type="domain" description="S1 motif" evidence="9">
    <location>
        <begin position="667"/>
        <end position="752"/>
    </location>
</feature>
<keyword evidence="2 7" id="KW-0963">Cytoplasm</keyword>
<name>A0ABU5DST9_9PROT</name>
<evidence type="ECO:0000256" key="8">
    <source>
        <dbReference type="SAM" id="MobiDB-lite"/>
    </source>
</evidence>
<dbReference type="NCBIfam" id="TIGR00358">
    <property type="entry name" value="3_prime_RNase"/>
    <property type="match status" value="1"/>
</dbReference>
<dbReference type="PANTHER" id="PTHR23355">
    <property type="entry name" value="RIBONUCLEASE"/>
    <property type="match status" value="1"/>
</dbReference>
<feature type="compositionally biased region" description="Basic residues" evidence="8">
    <location>
        <begin position="778"/>
        <end position="793"/>
    </location>
</feature>
<accession>A0ABU5DST9</accession>
<evidence type="ECO:0000256" key="5">
    <source>
        <dbReference type="ARBA" id="ARBA00022839"/>
    </source>
</evidence>
<comment type="catalytic activity">
    <reaction evidence="1 7">
        <text>Exonucleolytic cleavage in the 3'- to 5'-direction to yield nucleoside 5'-phosphates.</text>
        <dbReference type="EC" id="3.1.13.1"/>
    </reaction>
</comment>
<dbReference type="SMART" id="SM00316">
    <property type="entry name" value="S1"/>
    <property type="match status" value="1"/>
</dbReference>
<dbReference type="PROSITE" id="PS50126">
    <property type="entry name" value="S1"/>
    <property type="match status" value="1"/>
</dbReference>
<keyword evidence="4 7" id="KW-0378">Hydrolase</keyword>
<dbReference type="InterPro" id="IPR003029">
    <property type="entry name" value="S1_domain"/>
</dbReference>
<dbReference type="EMBL" id="JAXCLX010000001">
    <property type="protein sequence ID" value="MDY0870447.1"/>
    <property type="molecule type" value="Genomic_DNA"/>
</dbReference>
<evidence type="ECO:0000259" key="9">
    <source>
        <dbReference type="PROSITE" id="PS50126"/>
    </source>
</evidence>
<dbReference type="InterPro" id="IPR012340">
    <property type="entry name" value="NA-bd_OB-fold"/>
</dbReference>
<keyword evidence="5 7" id="KW-0269">Exonuclease</keyword>
<dbReference type="NCBIfam" id="TIGR02063">
    <property type="entry name" value="RNase_R"/>
    <property type="match status" value="1"/>
</dbReference>
<feature type="region of interest" description="Disordered" evidence="8">
    <location>
        <begin position="762"/>
        <end position="819"/>
    </location>
</feature>
<dbReference type="HAMAP" id="MF_01895">
    <property type="entry name" value="RNase_R"/>
    <property type="match status" value="1"/>
</dbReference>
<evidence type="ECO:0000256" key="7">
    <source>
        <dbReference type="HAMAP-Rule" id="MF_01895"/>
    </source>
</evidence>
<comment type="caution">
    <text evidence="10">The sequence shown here is derived from an EMBL/GenBank/DDBJ whole genome shotgun (WGS) entry which is preliminary data.</text>
</comment>
<dbReference type="EC" id="3.1.13.1" evidence="7"/>
<evidence type="ECO:0000313" key="11">
    <source>
        <dbReference type="Proteomes" id="UP001271769"/>
    </source>
</evidence>
<comment type="subcellular location">
    <subcellularLocation>
        <location evidence="7">Cytoplasm</location>
    </subcellularLocation>
</comment>
<reference evidence="10 11" key="1">
    <citation type="journal article" date="2013" name="Antonie Van Leeuwenhoek">
        <title>Dongia rigui sp. nov., isolated from freshwater of a large wetland in Korea.</title>
        <authorList>
            <person name="Baik K.S."/>
            <person name="Hwang Y.M."/>
            <person name="Choi J.S."/>
            <person name="Kwon J."/>
            <person name="Seong C.N."/>
        </authorList>
    </citation>
    <scope>NUCLEOTIDE SEQUENCE [LARGE SCALE GENOMIC DNA]</scope>
    <source>
        <strain evidence="10 11">04SU4-P</strain>
    </source>
</reference>
<dbReference type="PROSITE" id="PS01175">
    <property type="entry name" value="RIBONUCLEASE_II"/>
    <property type="match status" value="1"/>
</dbReference>
<comment type="similarity">
    <text evidence="7">Belongs to the RNR ribonuclease family. RNase R subfamily.</text>
</comment>
<keyword evidence="3 7" id="KW-0540">Nuclease</keyword>